<accession>A0A061GRM0</accession>
<gene>
    <name evidence="1" type="ORF">TCM_039470</name>
</gene>
<dbReference type="Gramene" id="EOY32053">
    <property type="protein sequence ID" value="EOY32053"/>
    <property type="gene ID" value="TCM_039470"/>
</dbReference>
<dbReference type="AlphaFoldDB" id="A0A061GRM0"/>
<dbReference type="EMBL" id="CM001887">
    <property type="protein sequence ID" value="EOY32053.1"/>
    <property type="molecule type" value="Genomic_DNA"/>
</dbReference>
<keyword evidence="2" id="KW-1185">Reference proteome</keyword>
<name>A0A061GRM0_THECC</name>
<dbReference type="InParanoid" id="A0A061GRM0"/>
<sequence>MKWAPSPHFPLLFSISPLFFYLEAPNPPSLPFSPPIEGWPDVTHSPPSLSTVEPTLPTVKPTLLSVDSTSFNLDPSQICKLTTD</sequence>
<protein>
    <submittedName>
        <fullName evidence="1">Uncharacterized protein</fullName>
    </submittedName>
</protein>
<reference evidence="1 2" key="1">
    <citation type="journal article" date="2013" name="Genome Biol.">
        <title>The genome sequence of the most widely cultivated cacao type and its use to identify candidate genes regulating pod color.</title>
        <authorList>
            <person name="Motamayor J.C."/>
            <person name="Mockaitis K."/>
            <person name="Schmutz J."/>
            <person name="Haiminen N."/>
            <person name="Iii D.L."/>
            <person name="Cornejo O."/>
            <person name="Findley S.D."/>
            <person name="Zheng P."/>
            <person name="Utro F."/>
            <person name="Royaert S."/>
            <person name="Saski C."/>
            <person name="Jenkins J."/>
            <person name="Podicheti R."/>
            <person name="Zhao M."/>
            <person name="Scheffler B.E."/>
            <person name="Stack J.C."/>
            <person name="Feltus F.A."/>
            <person name="Mustiga G.M."/>
            <person name="Amores F."/>
            <person name="Phillips W."/>
            <person name="Marelli J.P."/>
            <person name="May G.D."/>
            <person name="Shapiro H."/>
            <person name="Ma J."/>
            <person name="Bustamante C.D."/>
            <person name="Schnell R.J."/>
            <person name="Main D."/>
            <person name="Gilbert D."/>
            <person name="Parida L."/>
            <person name="Kuhn D.N."/>
        </authorList>
    </citation>
    <scope>NUCLEOTIDE SEQUENCE [LARGE SCALE GENOMIC DNA]</scope>
    <source>
        <strain evidence="2">cv. Matina 1-6</strain>
    </source>
</reference>
<dbReference type="HOGENOM" id="CLU_2532031_0_0_1"/>
<evidence type="ECO:0000313" key="1">
    <source>
        <dbReference type="EMBL" id="EOY32053.1"/>
    </source>
</evidence>
<dbReference type="Proteomes" id="UP000026915">
    <property type="component" value="Chromosome 9"/>
</dbReference>
<proteinExistence type="predicted"/>
<evidence type="ECO:0000313" key="2">
    <source>
        <dbReference type="Proteomes" id="UP000026915"/>
    </source>
</evidence>
<organism evidence="1 2">
    <name type="scientific">Theobroma cacao</name>
    <name type="common">Cacao</name>
    <name type="synonym">Cocoa</name>
    <dbReference type="NCBI Taxonomy" id="3641"/>
    <lineage>
        <taxon>Eukaryota</taxon>
        <taxon>Viridiplantae</taxon>
        <taxon>Streptophyta</taxon>
        <taxon>Embryophyta</taxon>
        <taxon>Tracheophyta</taxon>
        <taxon>Spermatophyta</taxon>
        <taxon>Magnoliopsida</taxon>
        <taxon>eudicotyledons</taxon>
        <taxon>Gunneridae</taxon>
        <taxon>Pentapetalae</taxon>
        <taxon>rosids</taxon>
        <taxon>malvids</taxon>
        <taxon>Malvales</taxon>
        <taxon>Malvaceae</taxon>
        <taxon>Byttnerioideae</taxon>
        <taxon>Theobroma</taxon>
    </lineage>
</organism>